<gene>
    <name evidence="1" type="ORF">OIU79_004901</name>
</gene>
<evidence type="ECO:0000313" key="1">
    <source>
        <dbReference type="EMBL" id="KAJ6726862.1"/>
    </source>
</evidence>
<organism evidence="1 2">
    <name type="scientific">Salix purpurea</name>
    <name type="common">Purple osier willow</name>
    <dbReference type="NCBI Taxonomy" id="77065"/>
    <lineage>
        <taxon>Eukaryota</taxon>
        <taxon>Viridiplantae</taxon>
        <taxon>Streptophyta</taxon>
        <taxon>Embryophyta</taxon>
        <taxon>Tracheophyta</taxon>
        <taxon>Spermatophyta</taxon>
        <taxon>Magnoliopsida</taxon>
        <taxon>eudicotyledons</taxon>
        <taxon>Gunneridae</taxon>
        <taxon>Pentapetalae</taxon>
        <taxon>rosids</taxon>
        <taxon>fabids</taxon>
        <taxon>Malpighiales</taxon>
        <taxon>Salicaceae</taxon>
        <taxon>Saliceae</taxon>
        <taxon>Salix</taxon>
    </lineage>
</organism>
<evidence type="ECO:0000313" key="2">
    <source>
        <dbReference type="Proteomes" id="UP001151532"/>
    </source>
</evidence>
<name>A0A9Q0UBD7_SALPP</name>
<reference evidence="1" key="1">
    <citation type="submission" date="2022-11" db="EMBL/GenBank/DDBJ databases">
        <authorList>
            <person name="Hyden B.L."/>
            <person name="Feng K."/>
            <person name="Yates T."/>
            <person name="Jawdy S."/>
            <person name="Smart L.B."/>
            <person name="Muchero W."/>
        </authorList>
    </citation>
    <scope>NUCLEOTIDE SEQUENCE</scope>
    <source>
        <tissue evidence="1">Shoot tip</tissue>
    </source>
</reference>
<protein>
    <submittedName>
        <fullName evidence="1">Uncharacterized protein</fullName>
    </submittedName>
</protein>
<comment type="caution">
    <text evidence="1">The sequence shown here is derived from an EMBL/GenBank/DDBJ whole genome shotgun (WGS) entry which is preliminary data.</text>
</comment>
<accession>A0A9Q0UBD7</accession>
<keyword evidence="2" id="KW-1185">Reference proteome</keyword>
<sequence>MVLQTPRFPVAQTTYRIRRPTAPLSVLASTEHPRLLVHCFFMARCLFLDENLAGV</sequence>
<dbReference type="AlphaFoldDB" id="A0A9Q0UBD7"/>
<dbReference type="EMBL" id="JAPFFK010000013">
    <property type="protein sequence ID" value="KAJ6726862.1"/>
    <property type="molecule type" value="Genomic_DNA"/>
</dbReference>
<dbReference type="Proteomes" id="UP001151532">
    <property type="component" value="Chromosome 8"/>
</dbReference>
<proteinExistence type="predicted"/>
<reference evidence="1" key="2">
    <citation type="journal article" date="2023" name="Int. J. Mol. Sci.">
        <title>De Novo Assembly and Annotation of 11 Diverse Shrub Willow (Salix) Genomes Reveals Novel Gene Organization in Sex-Linked Regions.</title>
        <authorList>
            <person name="Hyden B."/>
            <person name="Feng K."/>
            <person name="Yates T.B."/>
            <person name="Jawdy S."/>
            <person name="Cereghino C."/>
            <person name="Smart L.B."/>
            <person name="Muchero W."/>
        </authorList>
    </citation>
    <scope>NUCLEOTIDE SEQUENCE</scope>
    <source>
        <tissue evidence="1">Shoot tip</tissue>
    </source>
</reference>